<keyword evidence="3" id="KW-0698">rRNA processing</keyword>
<name>T1H3P5_MEGSC</name>
<dbReference type="InterPro" id="IPR016819">
    <property type="entry name" value="RNase_P/MRP_POP5"/>
</dbReference>
<dbReference type="Pfam" id="PF01900">
    <property type="entry name" value="RNase_P_Rpp14"/>
    <property type="match status" value="1"/>
</dbReference>
<dbReference type="HOGENOM" id="CLU_086710_2_2_1"/>
<accession>T1H3P5</accession>
<dbReference type="InterPro" id="IPR038085">
    <property type="entry name" value="Rnp2-like_sf"/>
</dbReference>
<evidence type="ECO:0000256" key="2">
    <source>
        <dbReference type="ARBA" id="ARBA00010800"/>
    </source>
</evidence>
<dbReference type="PIRSF" id="PIRSF023803">
    <property type="entry name" value="Ribonuclease_P_prd"/>
    <property type="match status" value="1"/>
</dbReference>
<keyword evidence="5" id="KW-0539">Nucleus</keyword>
<evidence type="ECO:0000313" key="8">
    <source>
        <dbReference type="Proteomes" id="UP000015102"/>
    </source>
</evidence>
<dbReference type="SUPFAM" id="SSF160350">
    <property type="entry name" value="Rnp2-like"/>
    <property type="match status" value="1"/>
</dbReference>
<proteinExistence type="inferred from homology"/>
<dbReference type="EnsemblMetazoa" id="MESCA010878-RA">
    <property type="protein sequence ID" value="MESCA010878-PA"/>
    <property type="gene ID" value="MESCA010878"/>
</dbReference>
<comment type="similarity">
    <text evidence="2">Belongs to the eukaryotic/archaeal RNase P protein component 2 family.</text>
</comment>
<dbReference type="GO" id="GO:0030677">
    <property type="term" value="C:ribonuclease P complex"/>
    <property type="evidence" value="ECO:0007669"/>
    <property type="project" value="InterPro"/>
</dbReference>
<evidence type="ECO:0000256" key="4">
    <source>
        <dbReference type="ARBA" id="ARBA00022694"/>
    </source>
</evidence>
<reference evidence="7" key="2">
    <citation type="submission" date="2015-06" db="UniProtKB">
        <authorList>
            <consortium name="EnsemblMetazoa"/>
        </authorList>
    </citation>
    <scope>IDENTIFICATION</scope>
</reference>
<evidence type="ECO:0000256" key="3">
    <source>
        <dbReference type="ARBA" id="ARBA00022552"/>
    </source>
</evidence>
<dbReference type="GO" id="GO:0005634">
    <property type="term" value="C:nucleus"/>
    <property type="evidence" value="ECO:0007669"/>
    <property type="project" value="UniProtKB-SubCell"/>
</dbReference>
<dbReference type="EMBL" id="CAQQ02157563">
    <property type="status" value="NOT_ANNOTATED_CDS"/>
    <property type="molecule type" value="Genomic_DNA"/>
</dbReference>
<evidence type="ECO:0000256" key="1">
    <source>
        <dbReference type="ARBA" id="ARBA00004123"/>
    </source>
</evidence>
<keyword evidence="8" id="KW-1185">Reference proteome</keyword>
<sequence>MVRVKNRYIVVQIVPEVEAGKITFNDSVLTKCVMKNVGKYYGEFGVGSTEYGFRVKYCNDKTRIAIIR</sequence>
<dbReference type="InterPro" id="IPR002759">
    <property type="entry name" value="Pop5/Rpp14/Rnp2-like"/>
</dbReference>
<evidence type="ECO:0000256" key="5">
    <source>
        <dbReference type="ARBA" id="ARBA00023242"/>
    </source>
</evidence>
<evidence type="ECO:0000256" key="6">
    <source>
        <dbReference type="ARBA" id="ARBA00044198"/>
    </source>
</evidence>
<dbReference type="GO" id="GO:0001682">
    <property type="term" value="P:tRNA 5'-leader removal"/>
    <property type="evidence" value="ECO:0007669"/>
    <property type="project" value="InterPro"/>
</dbReference>
<reference evidence="8" key="1">
    <citation type="submission" date="2013-02" db="EMBL/GenBank/DDBJ databases">
        <authorList>
            <person name="Hughes D."/>
        </authorList>
    </citation>
    <scope>NUCLEOTIDE SEQUENCE</scope>
    <source>
        <strain>Durham</strain>
        <strain evidence="8">NC isolate 2 -- Noor lab</strain>
    </source>
</reference>
<dbReference type="PANTHER" id="PTHR48414:SF1">
    <property type="entry name" value="POP5 HOMOLOG, RIBONUCLEASE P_MRP SUBUNIT"/>
    <property type="match status" value="1"/>
</dbReference>
<dbReference type="GO" id="GO:0033204">
    <property type="term" value="F:ribonuclease P RNA binding"/>
    <property type="evidence" value="ECO:0007669"/>
    <property type="project" value="InterPro"/>
</dbReference>
<organism evidence="7 8">
    <name type="scientific">Megaselia scalaris</name>
    <name type="common">Humpbacked fly</name>
    <name type="synonym">Phora scalaris</name>
    <dbReference type="NCBI Taxonomy" id="36166"/>
    <lineage>
        <taxon>Eukaryota</taxon>
        <taxon>Metazoa</taxon>
        <taxon>Ecdysozoa</taxon>
        <taxon>Arthropoda</taxon>
        <taxon>Hexapoda</taxon>
        <taxon>Insecta</taxon>
        <taxon>Pterygota</taxon>
        <taxon>Neoptera</taxon>
        <taxon>Endopterygota</taxon>
        <taxon>Diptera</taxon>
        <taxon>Brachycera</taxon>
        <taxon>Muscomorpha</taxon>
        <taxon>Platypezoidea</taxon>
        <taxon>Phoridae</taxon>
        <taxon>Megaseliini</taxon>
        <taxon>Megaselia</taxon>
    </lineage>
</organism>
<dbReference type="PANTHER" id="PTHR48414">
    <property type="entry name" value="POP5 HOMOLOG, RIBONUCLEASE P_MRP SUBUNIT"/>
    <property type="match status" value="1"/>
</dbReference>
<comment type="subcellular location">
    <subcellularLocation>
        <location evidence="1">Nucleus</location>
    </subcellularLocation>
</comment>
<dbReference type="Gene3D" id="3.30.70.3250">
    <property type="entry name" value="Ribonuclease P, Pop5 subunit"/>
    <property type="match status" value="1"/>
</dbReference>
<keyword evidence="4" id="KW-0819">tRNA processing</keyword>
<dbReference type="Proteomes" id="UP000015102">
    <property type="component" value="Unassembled WGS sequence"/>
</dbReference>
<protein>
    <recommendedName>
        <fullName evidence="6">Ribonuclease P/MRP protein subunit POP5</fullName>
    </recommendedName>
</protein>
<dbReference type="STRING" id="36166.T1H3P5"/>
<dbReference type="GO" id="GO:0006364">
    <property type="term" value="P:rRNA processing"/>
    <property type="evidence" value="ECO:0007669"/>
    <property type="project" value="UniProtKB-KW"/>
</dbReference>
<dbReference type="AlphaFoldDB" id="T1H3P5"/>
<evidence type="ECO:0000313" key="7">
    <source>
        <dbReference type="EnsemblMetazoa" id="MESCA010878-PA"/>
    </source>
</evidence>